<dbReference type="eggNOG" id="COG4113">
    <property type="taxonomic scope" value="Bacteria"/>
</dbReference>
<dbReference type="HOGENOM" id="CLU_121774_1_3_10"/>
<dbReference type="OrthoDB" id="160180at2"/>
<dbReference type="STRING" id="518766.Rmar_1951"/>
<keyword evidence="1" id="KW-0460">Magnesium</keyword>
<keyword evidence="4" id="KW-1185">Reference proteome</keyword>
<dbReference type="EMBL" id="CP001807">
    <property type="protein sequence ID" value="ACY48834.1"/>
    <property type="molecule type" value="Genomic_DNA"/>
</dbReference>
<proteinExistence type="predicted"/>
<dbReference type="Gene3D" id="3.40.50.1010">
    <property type="entry name" value="5'-nuclease"/>
    <property type="match status" value="1"/>
</dbReference>
<name>D0MKC2_RHOM4</name>
<organism evidence="3 4">
    <name type="scientific">Rhodothermus marinus (strain ATCC 43812 / DSM 4252 / R-10)</name>
    <name type="common">Rhodothermus obamensis</name>
    <dbReference type="NCBI Taxonomy" id="518766"/>
    <lineage>
        <taxon>Bacteria</taxon>
        <taxon>Pseudomonadati</taxon>
        <taxon>Rhodothermota</taxon>
        <taxon>Rhodothermia</taxon>
        <taxon>Rhodothermales</taxon>
        <taxon>Rhodothermaceae</taxon>
        <taxon>Rhodothermus</taxon>
    </lineage>
</organism>
<dbReference type="SUPFAM" id="SSF88723">
    <property type="entry name" value="PIN domain-like"/>
    <property type="match status" value="1"/>
</dbReference>
<dbReference type="Proteomes" id="UP000002221">
    <property type="component" value="Chromosome"/>
</dbReference>
<reference evidence="3 4" key="1">
    <citation type="journal article" date="2009" name="Stand. Genomic Sci.">
        <title>Complete genome sequence of Rhodothermus marinus type strain (R-10).</title>
        <authorList>
            <person name="Nolan M."/>
            <person name="Tindall B.J."/>
            <person name="Pomrenke H."/>
            <person name="Lapidus A."/>
            <person name="Copeland A."/>
            <person name="Glavina Del Rio T."/>
            <person name="Lucas S."/>
            <person name="Chen F."/>
            <person name="Tice H."/>
            <person name="Cheng J.F."/>
            <person name="Saunders E."/>
            <person name="Han C."/>
            <person name="Bruce D."/>
            <person name="Goodwin L."/>
            <person name="Chain P."/>
            <person name="Pitluck S."/>
            <person name="Ovchinikova G."/>
            <person name="Pati A."/>
            <person name="Ivanova N."/>
            <person name="Mavromatis K."/>
            <person name="Chen A."/>
            <person name="Palaniappan K."/>
            <person name="Land M."/>
            <person name="Hauser L."/>
            <person name="Chang Y.J."/>
            <person name="Jeffries C.D."/>
            <person name="Brettin T."/>
            <person name="Goker M."/>
            <person name="Bristow J."/>
            <person name="Eisen J.A."/>
            <person name="Markowitz V."/>
            <person name="Hugenholtz P."/>
            <person name="Kyrpides N.C."/>
            <person name="Klenk H.P."/>
            <person name="Detter J.C."/>
        </authorList>
    </citation>
    <scope>NUCLEOTIDE SEQUENCE [LARGE SCALE GENOMIC DNA]</scope>
    <source>
        <strain evidence="4">ATCC 43812 / DSM 4252 / R-10</strain>
    </source>
</reference>
<protein>
    <recommendedName>
        <fullName evidence="2">PIN domain-containing protein</fullName>
    </recommendedName>
</protein>
<dbReference type="CDD" id="cd09873">
    <property type="entry name" value="PIN_Pae0151-like"/>
    <property type="match status" value="1"/>
</dbReference>
<dbReference type="InterPro" id="IPR029060">
    <property type="entry name" value="PIN-like_dom_sf"/>
</dbReference>
<dbReference type="Pfam" id="PF01850">
    <property type="entry name" value="PIN"/>
    <property type="match status" value="1"/>
</dbReference>
<dbReference type="InterPro" id="IPR002716">
    <property type="entry name" value="PIN_dom"/>
</dbReference>
<dbReference type="PANTHER" id="PTHR35901:SF1">
    <property type="entry name" value="EXONUCLEASE VAPC9"/>
    <property type="match status" value="1"/>
</dbReference>
<evidence type="ECO:0000313" key="4">
    <source>
        <dbReference type="Proteomes" id="UP000002221"/>
    </source>
</evidence>
<evidence type="ECO:0000256" key="1">
    <source>
        <dbReference type="ARBA" id="ARBA00022842"/>
    </source>
</evidence>
<evidence type="ECO:0000313" key="3">
    <source>
        <dbReference type="EMBL" id="ACY48834.1"/>
    </source>
</evidence>
<dbReference type="InterPro" id="IPR051619">
    <property type="entry name" value="TypeII_TA_RNase_PINc/VapC"/>
</dbReference>
<gene>
    <name evidence="3" type="ordered locus">Rmar_1951</name>
</gene>
<evidence type="ECO:0000259" key="2">
    <source>
        <dbReference type="Pfam" id="PF01850"/>
    </source>
</evidence>
<feature type="domain" description="PIN" evidence="2">
    <location>
        <begin position="11"/>
        <end position="132"/>
    </location>
</feature>
<sequence>MSVSHTSSLVVDAGVALVTIMPHPYQAHGRRFWQNWQQQPQPLLAPHLWVADVTSGLRRAVWERVLTEEEAEAALRDLLELPLTLTSDREIAERALSWAGRLQQKRAYDAFYVALADQRGAVFWSADRRLVETLRQQGFSRARWIGEI</sequence>
<dbReference type="KEGG" id="rmr:Rmar_1951"/>
<accession>D0MKC2</accession>
<dbReference type="PANTHER" id="PTHR35901">
    <property type="entry name" value="RIBONUCLEASE VAPC3"/>
    <property type="match status" value="1"/>
</dbReference>
<dbReference type="RefSeq" id="WP_012844445.1">
    <property type="nucleotide sequence ID" value="NC_013501.1"/>
</dbReference>
<dbReference type="InterPro" id="IPR044153">
    <property type="entry name" value="PIN_Pae0151-like"/>
</dbReference>
<dbReference type="AlphaFoldDB" id="D0MKC2"/>